<gene>
    <name evidence="6" type="ORF">F1D05_29805</name>
</gene>
<keyword evidence="2 4" id="KW-0378">Hydrolase</keyword>
<dbReference type="Proteomes" id="UP000515563">
    <property type="component" value="Chromosome"/>
</dbReference>
<dbReference type="KEGG" id="kqi:F1D05_29805"/>
<keyword evidence="3 4" id="KW-0326">Glycosidase</keyword>
<dbReference type="AlphaFoldDB" id="A0A7G6X535"/>
<evidence type="ECO:0000256" key="4">
    <source>
        <dbReference type="RuleBase" id="RU361187"/>
    </source>
</evidence>
<evidence type="ECO:0000256" key="3">
    <source>
        <dbReference type="ARBA" id="ARBA00023295"/>
    </source>
</evidence>
<dbReference type="PANTHER" id="PTHR22925:SF3">
    <property type="entry name" value="GLYCOSYL HYDROLASE FAMILY PROTEIN 43"/>
    <property type="match status" value="1"/>
</dbReference>
<dbReference type="EMBL" id="CP043661">
    <property type="protein sequence ID" value="QNE21350.1"/>
    <property type="molecule type" value="Genomic_DNA"/>
</dbReference>
<protein>
    <submittedName>
        <fullName evidence="6">Family 43 glycosylhydrolase</fullName>
    </submittedName>
</protein>
<evidence type="ECO:0000313" key="6">
    <source>
        <dbReference type="EMBL" id="QNE21350.1"/>
    </source>
</evidence>
<name>A0A7G6X535_9ACTN</name>
<reference evidence="6 7" key="2">
    <citation type="journal article" date="2020" name="Microbiol. Resour. Announc.">
        <title>Antarctic desert soil bacteria exhibit high novel natural product potential, evaluated through long-read genome sequencing and comparative genomics.</title>
        <authorList>
            <person name="Benaud N."/>
            <person name="Edwards R.J."/>
            <person name="Amos T.G."/>
            <person name="D'Agostino P.M."/>
            <person name="Gutierrez-Chavez C."/>
            <person name="Montgomery K."/>
            <person name="Nicetic I."/>
            <person name="Ferrari B.C."/>
        </authorList>
    </citation>
    <scope>NUCLEOTIDE SEQUENCE [LARGE SCALE GENOMIC DNA]</scope>
    <source>
        <strain evidence="6 7">SPB151</strain>
    </source>
</reference>
<dbReference type="GO" id="GO:0004553">
    <property type="term" value="F:hydrolase activity, hydrolyzing O-glycosyl compounds"/>
    <property type="evidence" value="ECO:0007669"/>
    <property type="project" value="InterPro"/>
</dbReference>
<evidence type="ECO:0000256" key="1">
    <source>
        <dbReference type="ARBA" id="ARBA00009865"/>
    </source>
</evidence>
<dbReference type="GO" id="GO:0005975">
    <property type="term" value="P:carbohydrate metabolic process"/>
    <property type="evidence" value="ECO:0007669"/>
    <property type="project" value="InterPro"/>
</dbReference>
<keyword evidence="5" id="KW-0732">Signal</keyword>
<dbReference type="InterPro" id="IPR006710">
    <property type="entry name" value="Glyco_hydro_43"/>
</dbReference>
<evidence type="ECO:0000256" key="2">
    <source>
        <dbReference type="ARBA" id="ARBA00022801"/>
    </source>
</evidence>
<sequence length="369" mass="39694">MSALLRLLVVPVLLAGVALSAVGPAEARPDRGQPGAESSVTLVNKDAQGNAAIRFDVHGEAIDAHDGQIQRFGNTYYLYGTAYGCGYEWNTPGAPFCGFVSYSSPDLVNWTPRGFLFDASTSTWQSRCDGTTYGCYRPHVVFNKQTGRYVLWINTYDNGVGYRVFTSKSPAAGFVEVAEPDLAAPEGPPRAVNYGDHQIFVDDDGQAYLAFTDWRRDGDLVVERLDKTYTTGSGAWSRVGIRRTEAPTIFKRAGTYYLTYSDPNRGYATTGTGFVTATSPLGPWTGTGMTPDAWSVVDGALHIDGGGIGLSRTGEDWSDYTFRATVTPERAAASDYGQVGLVVRASNAGSYQWLIGNYPHAGASGGNLT</sequence>
<feature type="chain" id="PRO_5028846879" evidence="5">
    <location>
        <begin position="28"/>
        <end position="369"/>
    </location>
</feature>
<reference evidence="7" key="1">
    <citation type="submission" date="2019-09" db="EMBL/GenBank/DDBJ databases">
        <title>Antimicrobial potential of Antarctic Bacteria.</title>
        <authorList>
            <person name="Benaud N."/>
            <person name="Edwards R.J."/>
            <person name="Ferrari B.C."/>
        </authorList>
    </citation>
    <scope>NUCLEOTIDE SEQUENCE [LARGE SCALE GENOMIC DNA]</scope>
    <source>
        <strain evidence="7">SPB151</strain>
    </source>
</reference>
<organism evidence="6 7">
    <name type="scientific">Kribbella qitaiheensis</name>
    <dbReference type="NCBI Taxonomy" id="1544730"/>
    <lineage>
        <taxon>Bacteria</taxon>
        <taxon>Bacillati</taxon>
        <taxon>Actinomycetota</taxon>
        <taxon>Actinomycetes</taxon>
        <taxon>Propionibacteriales</taxon>
        <taxon>Kribbellaceae</taxon>
        <taxon>Kribbella</taxon>
    </lineage>
</organism>
<accession>A0A7G6X535</accession>
<keyword evidence="7" id="KW-1185">Reference proteome</keyword>
<dbReference type="Gene3D" id="2.115.10.20">
    <property type="entry name" value="Glycosyl hydrolase domain, family 43"/>
    <property type="match status" value="1"/>
</dbReference>
<dbReference type="RefSeq" id="WP_185443750.1">
    <property type="nucleotide sequence ID" value="NZ_CP043661.1"/>
</dbReference>
<feature type="signal peptide" evidence="5">
    <location>
        <begin position="1"/>
        <end position="27"/>
    </location>
</feature>
<dbReference type="PANTHER" id="PTHR22925">
    <property type="entry name" value="GLYCOSYL HYDROLASE 43 FAMILY MEMBER"/>
    <property type="match status" value="1"/>
</dbReference>
<comment type="similarity">
    <text evidence="1 4">Belongs to the glycosyl hydrolase 43 family.</text>
</comment>
<evidence type="ECO:0000256" key="5">
    <source>
        <dbReference type="SAM" id="SignalP"/>
    </source>
</evidence>
<proteinExistence type="inferred from homology"/>
<dbReference type="Pfam" id="PF04616">
    <property type="entry name" value="Glyco_hydro_43"/>
    <property type="match status" value="1"/>
</dbReference>
<evidence type="ECO:0000313" key="7">
    <source>
        <dbReference type="Proteomes" id="UP000515563"/>
    </source>
</evidence>
<dbReference type="InterPro" id="IPR023296">
    <property type="entry name" value="Glyco_hydro_beta-prop_sf"/>
</dbReference>
<dbReference type="SUPFAM" id="SSF75005">
    <property type="entry name" value="Arabinanase/levansucrase/invertase"/>
    <property type="match status" value="1"/>
</dbReference>